<organism evidence="2 3">
    <name type="scientific">Paragonimus westermani</name>
    <dbReference type="NCBI Taxonomy" id="34504"/>
    <lineage>
        <taxon>Eukaryota</taxon>
        <taxon>Metazoa</taxon>
        <taxon>Spiralia</taxon>
        <taxon>Lophotrochozoa</taxon>
        <taxon>Platyhelminthes</taxon>
        <taxon>Trematoda</taxon>
        <taxon>Digenea</taxon>
        <taxon>Plagiorchiida</taxon>
        <taxon>Troglotremata</taxon>
        <taxon>Troglotrematidae</taxon>
        <taxon>Paragonimus</taxon>
    </lineage>
</organism>
<evidence type="ECO:0000256" key="1">
    <source>
        <dbReference type="SAM" id="Phobius"/>
    </source>
</evidence>
<reference evidence="2 3" key="1">
    <citation type="journal article" date="2019" name="Gigascience">
        <title>Whole-genome sequence of the oriental lung fluke Paragonimus westermani.</title>
        <authorList>
            <person name="Oey H."/>
            <person name="Zakrzewski M."/>
            <person name="Narain K."/>
            <person name="Devi K.R."/>
            <person name="Agatsuma T."/>
            <person name="Nawaratna S."/>
            <person name="Gobert G.N."/>
            <person name="Jones M.K."/>
            <person name="Ragan M.A."/>
            <person name="McManus D.P."/>
            <person name="Krause L."/>
        </authorList>
    </citation>
    <scope>NUCLEOTIDE SEQUENCE [LARGE SCALE GENOMIC DNA]</scope>
    <source>
        <strain evidence="2 3">IND2009</strain>
    </source>
</reference>
<keyword evidence="1" id="KW-0472">Membrane</keyword>
<sequence>MLLSKLSRPPFRLIRGQQVGQRLVQTKTSWKDNFFVKHYPVTYLVFIVGGGITALFTYGILNLALNPDIYLPTSKIPRNEYYFNQLYFGSKPGTLDMKPPVRMHYDGRIEFPYDD</sequence>
<proteinExistence type="predicted"/>
<accession>A0A5J4NI92</accession>
<dbReference type="AlphaFoldDB" id="A0A5J4NI92"/>
<dbReference type="Proteomes" id="UP000324629">
    <property type="component" value="Unassembled WGS sequence"/>
</dbReference>
<comment type="caution">
    <text evidence="2">The sequence shown here is derived from an EMBL/GenBank/DDBJ whole genome shotgun (WGS) entry which is preliminary data.</text>
</comment>
<protein>
    <submittedName>
        <fullName evidence="2">Uncharacterized protein</fullName>
    </submittedName>
</protein>
<gene>
    <name evidence="2" type="ORF">DEA37_0003377</name>
</gene>
<dbReference type="EMBL" id="QNGE01002722">
    <property type="protein sequence ID" value="KAA3675101.1"/>
    <property type="molecule type" value="Genomic_DNA"/>
</dbReference>
<evidence type="ECO:0000313" key="2">
    <source>
        <dbReference type="EMBL" id="KAA3675101.1"/>
    </source>
</evidence>
<feature type="transmembrane region" description="Helical" evidence="1">
    <location>
        <begin position="41"/>
        <end position="65"/>
    </location>
</feature>
<keyword evidence="3" id="KW-1185">Reference proteome</keyword>
<evidence type="ECO:0000313" key="3">
    <source>
        <dbReference type="Proteomes" id="UP000324629"/>
    </source>
</evidence>
<name>A0A5J4NI92_9TREM</name>
<keyword evidence="1" id="KW-1133">Transmembrane helix</keyword>
<keyword evidence="1" id="KW-0812">Transmembrane</keyword>